<gene>
    <name evidence="2" type="ORF">CP967_32295</name>
</gene>
<proteinExistence type="predicted"/>
<protein>
    <submittedName>
        <fullName evidence="2">Uncharacterized protein</fullName>
    </submittedName>
</protein>
<dbReference type="Proteomes" id="UP000326178">
    <property type="component" value="Chromosome"/>
</dbReference>
<evidence type="ECO:0000256" key="1">
    <source>
        <dbReference type="SAM" id="MobiDB-lite"/>
    </source>
</evidence>
<dbReference type="KEGG" id="snk:CP967_32295"/>
<sequence length="70" mass="7402">MSAVGRRPCGPCPGQGGLREALEAVGLRAVLLAYWGTTSVLARRQPPRPKPGESVHQSWGTECPTGGHPR</sequence>
<name>A0A5J6FI34_9ACTN</name>
<dbReference type="EMBL" id="CP023702">
    <property type="protein sequence ID" value="QEU76028.1"/>
    <property type="molecule type" value="Genomic_DNA"/>
</dbReference>
<evidence type="ECO:0000313" key="3">
    <source>
        <dbReference type="Proteomes" id="UP000326178"/>
    </source>
</evidence>
<dbReference type="OrthoDB" id="4337173at2"/>
<feature type="region of interest" description="Disordered" evidence="1">
    <location>
        <begin position="42"/>
        <end position="70"/>
    </location>
</feature>
<organism evidence="2 3">
    <name type="scientific">Streptomyces nitrosporeus</name>
    <dbReference type="NCBI Taxonomy" id="28894"/>
    <lineage>
        <taxon>Bacteria</taxon>
        <taxon>Bacillati</taxon>
        <taxon>Actinomycetota</taxon>
        <taxon>Actinomycetes</taxon>
        <taxon>Kitasatosporales</taxon>
        <taxon>Streptomycetaceae</taxon>
        <taxon>Streptomyces</taxon>
    </lineage>
</organism>
<reference evidence="2 3" key="1">
    <citation type="submission" date="2017-09" db="EMBL/GenBank/DDBJ databases">
        <authorList>
            <person name="Lee N."/>
            <person name="Cho B.-K."/>
        </authorList>
    </citation>
    <scope>NUCLEOTIDE SEQUENCE [LARGE SCALE GENOMIC DNA]</scope>
    <source>
        <strain evidence="2 3">ATCC 12769</strain>
    </source>
</reference>
<keyword evidence="3" id="KW-1185">Reference proteome</keyword>
<evidence type="ECO:0000313" key="2">
    <source>
        <dbReference type="EMBL" id="QEU76028.1"/>
    </source>
</evidence>
<dbReference type="AlphaFoldDB" id="A0A5J6FI34"/>
<accession>A0A5J6FI34</accession>